<dbReference type="Gene3D" id="1.10.10.60">
    <property type="entry name" value="Homeodomain-like"/>
    <property type="match status" value="1"/>
</dbReference>
<accession>A0A4Y2UU53</accession>
<dbReference type="AlphaFoldDB" id="A0A4Y2UU53"/>
<dbReference type="Pfam" id="PF05225">
    <property type="entry name" value="HTH_psq"/>
    <property type="match status" value="1"/>
</dbReference>
<comment type="caution">
    <text evidence="2">The sequence shown here is derived from an EMBL/GenBank/DDBJ whole genome shotgun (WGS) entry which is preliminary data.</text>
</comment>
<dbReference type="OrthoDB" id="6436767at2759"/>
<proteinExistence type="predicted"/>
<reference evidence="2 3" key="1">
    <citation type="journal article" date="2019" name="Sci. Rep.">
        <title>Orb-weaving spider Araneus ventricosus genome elucidates the spidroin gene catalogue.</title>
        <authorList>
            <person name="Kono N."/>
            <person name="Nakamura H."/>
            <person name="Ohtoshi R."/>
            <person name="Moran D.A.P."/>
            <person name="Shinohara A."/>
            <person name="Yoshida Y."/>
            <person name="Fujiwara M."/>
            <person name="Mori M."/>
            <person name="Tomita M."/>
            <person name="Arakawa K."/>
        </authorList>
    </citation>
    <scope>NUCLEOTIDE SEQUENCE [LARGE SCALE GENOMIC DNA]</scope>
</reference>
<evidence type="ECO:0000313" key="3">
    <source>
        <dbReference type="Proteomes" id="UP000499080"/>
    </source>
</evidence>
<dbReference type="InterPro" id="IPR007889">
    <property type="entry name" value="HTH_Psq"/>
</dbReference>
<evidence type="ECO:0000313" key="2">
    <source>
        <dbReference type="EMBL" id="GBO16408.1"/>
    </source>
</evidence>
<name>A0A4Y2UU53_ARAVE</name>
<dbReference type="Proteomes" id="UP000499080">
    <property type="component" value="Unassembled WGS sequence"/>
</dbReference>
<gene>
    <name evidence="2" type="ORF">AVEN_77253_1</name>
</gene>
<dbReference type="EMBL" id="BGPR01040298">
    <property type="protein sequence ID" value="GBO16408.1"/>
    <property type="molecule type" value="Genomic_DNA"/>
</dbReference>
<evidence type="ECO:0000259" key="1">
    <source>
        <dbReference type="Pfam" id="PF05225"/>
    </source>
</evidence>
<organism evidence="2 3">
    <name type="scientific">Araneus ventricosus</name>
    <name type="common">Orbweaver spider</name>
    <name type="synonym">Epeira ventricosa</name>
    <dbReference type="NCBI Taxonomy" id="182803"/>
    <lineage>
        <taxon>Eukaryota</taxon>
        <taxon>Metazoa</taxon>
        <taxon>Ecdysozoa</taxon>
        <taxon>Arthropoda</taxon>
        <taxon>Chelicerata</taxon>
        <taxon>Arachnida</taxon>
        <taxon>Araneae</taxon>
        <taxon>Araneomorphae</taxon>
        <taxon>Entelegynae</taxon>
        <taxon>Araneoidea</taxon>
        <taxon>Araneidae</taxon>
        <taxon>Araneus</taxon>
    </lineage>
</organism>
<sequence length="90" mass="10248">MGYRRASKVYSVPQTTLKRKVKEARQKKLSSEAAAVKVLGRYKTDFSEAQEKQLVQDLINLEDMLFGITLSDLRTLAFELAEKKQHSACL</sequence>
<protein>
    <recommendedName>
        <fullName evidence="1">HTH psq-type domain-containing protein</fullName>
    </recommendedName>
</protein>
<dbReference type="GO" id="GO:0003677">
    <property type="term" value="F:DNA binding"/>
    <property type="evidence" value="ECO:0007669"/>
    <property type="project" value="InterPro"/>
</dbReference>
<keyword evidence="3" id="KW-1185">Reference proteome</keyword>
<feature type="domain" description="HTH psq-type" evidence="1">
    <location>
        <begin position="1"/>
        <end position="24"/>
    </location>
</feature>